<dbReference type="PROSITE" id="PS00516">
    <property type="entry name" value="ALKYLBASE_DNA_GLYCOS"/>
    <property type="match status" value="1"/>
</dbReference>
<dbReference type="GO" id="GO:0006307">
    <property type="term" value="P:DNA alkylation repair"/>
    <property type="evidence" value="ECO:0007669"/>
    <property type="project" value="TreeGrafter"/>
</dbReference>
<comment type="caution">
    <text evidence="7">The sequence shown here is derived from an EMBL/GenBank/DDBJ whole genome shotgun (WGS) entry which is preliminary data.</text>
</comment>
<dbReference type="CDD" id="cd00056">
    <property type="entry name" value="ENDO3c"/>
    <property type="match status" value="1"/>
</dbReference>
<reference evidence="7" key="1">
    <citation type="journal article" date="2014" name="Int. J. Syst. Evol. Microbiol.">
        <title>Complete genome sequence of Corynebacterium casei LMG S-19264T (=DSM 44701T), isolated from a smear-ripened cheese.</title>
        <authorList>
            <consortium name="US DOE Joint Genome Institute (JGI-PGF)"/>
            <person name="Walter F."/>
            <person name="Albersmeier A."/>
            <person name="Kalinowski J."/>
            <person name="Ruckert C."/>
        </authorList>
    </citation>
    <scope>NUCLEOTIDE SEQUENCE</scope>
    <source>
        <strain evidence="7">KCTC 32501</strain>
    </source>
</reference>
<dbReference type="GO" id="GO:0005737">
    <property type="term" value="C:cytoplasm"/>
    <property type="evidence" value="ECO:0007669"/>
    <property type="project" value="TreeGrafter"/>
</dbReference>
<dbReference type="InterPro" id="IPR011257">
    <property type="entry name" value="DNA_glycosylase"/>
</dbReference>
<dbReference type="PANTHER" id="PTHR43003:SF5">
    <property type="entry name" value="DNA-3-METHYLADENINE GLYCOSYLASE"/>
    <property type="match status" value="1"/>
</dbReference>
<evidence type="ECO:0000256" key="2">
    <source>
        <dbReference type="ARBA" id="ARBA00010817"/>
    </source>
</evidence>
<dbReference type="GO" id="GO:0032131">
    <property type="term" value="F:alkylated DNA binding"/>
    <property type="evidence" value="ECO:0007669"/>
    <property type="project" value="TreeGrafter"/>
</dbReference>
<dbReference type="Proteomes" id="UP000614287">
    <property type="component" value="Unassembled WGS sequence"/>
</dbReference>
<evidence type="ECO:0000313" key="8">
    <source>
        <dbReference type="Proteomes" id="UP000614287"/>
    </source>
</evidence>
<dbReference type="EMBL" id="BMZG01000007">
    <property type="protein sequence ID" value="GHA74720.1"/>
    <property type="molecule type" value="Genomic_DNA"/>
</dbReference>
<sequence>MDDAQWASACRELSRRDPVMKELIRTFKGSRIVSRGQPFVTLVRSVVGQQISVKAADAIWTRFCVLCPCITPRHVLALTHDELRSVGLSVRKVEYIHAVAEFFDTRRVGPAYWARRTDDEIIAELSSIRGIGRWSAEMFLMFTLLRPNVFPTDDIGLLRGLEKHYGVGRLTPAAAKHQFFEQFSPWNTVATWFLWRSLDPVEVQY</sequence>
<dbReference type="GO" id="GO:0043916">
    <property type="term" value="F:DNA-7-methylguanine glycosylase activity"/>
    <property type="evidence" value="ECO:0007669"/>
    <property type="project" value="TreeGrafter"/>
</dbReference>
<dbReference type="SMART" id="SM00478">
    <property type="entry name" value="ENDO3c"/>
    <property type="match status" value="1"/>
</dbReference>
<dbReference type="GO" id="GO:0006285">
    <property type="term" value="P:base-excision repair, AP site formation"/>
    <property type="evidence" value="ECO:0007669"/>
    <property type="project" value="TreeGrafter"/>
</dbReference>
<evidence type="ECO:0000259" key="6">
    <source>
        <dbReference type="SMART" id="SM00478"/>
    </source>
</evidence>
<dbReference type="GO" id="GO:0008725">
    <property type="term" value="F:DNA-3-methyladenine glycosylase activity"/>
    <property type="evidence" value="ECO:0007669"/>
    <property type="project" value="TreeGrafter"/>
</dbReference>
<keyword evidence="4" id="KW-0227">DNA damage</keyword>
<dbReference type="InterPro" id="IPR003265">
    <property type="entry name" value="HhH-GPD_domain"/>
</dbReference>
<evidence type="ECO:0000256" key="1">
    <source>
        <dbReference type="ARBA" id="ARBA00000086"/>
    </source>
</evidence>
<proteinExistence type="inferred from homology"/>
<evidence type="ECO:0000256" key="4">
    <source>
        <dbReference type="ARBA" id="ARBA00022763"/>
    </source>
</evidence>
<gene>
    <name evidence="7" type="ORF">GCM10009007_14740</name>
</gene>
<keyword evidence="8" id="KW-1185">Reference proteome</keyword>
<dbReference type="InterPro" id="IPR000035">
    <property type="entry name" value="Alkylbase_DNA_glycsylse_CS"/>
</dbReference>
<dbReference type="Gene3D" id="1.10.340.30">
    <property type="entry name" value="Hypothetical protein, domain 2"/>
    <property type="match status" value="1"/>
</dbReference>
<name>A0A8J3FYN3_9BURK</name>
<evidence type="ECO:0000313" key="7">
    <source>
        <dbReference type="EMBL" id="GHA74720.1"/>
    </source>
</evidence>
<dbReference type="PANTHER" id="PTHR43003">
    <property type="entry name" value="DNA-3-METHYLADENINE GLYCOSYLASE"/>
    <property type="match status" value="1"/>
</dbReference>
<evidence type="ECO:0000256" key="5">
    <source>
        <dbReference type="ARBA" id="ARBA00023204"/>
    </source>
</evidence>
<dbReference type="AlphaFoldDB" id="A0A8J3FYN3"/>
<organism evidence="7 8">
    <name type="scientific">Formosimonas limnophila</name>
    <dbReference type="NCBI Taxonomy" id="1384487"/>
    <lineage>
        <taxon>Bacteria</taxon>
        <taxon>Pseudomonadati</taxon>
        <taxon>Pseudomonadota</taxon>
        <taxon>Betaproteobacteria</taxon>
        <taxon>Burkholderiales</taxon>
        <taxon>Burkholderiaceae</taxon>
        <taxon>Formosimonas</taxon>
    </lineage>
</organism>
<dbReference type="FunFam" id="1.10.340.30:FF:000004">
    <property type="entry name" value="DNA-3-methyladenine glycosylase II"/>
    <property type="match status" value="1"/>
</dbReference>
<dbReference type="GO" id="GO:0032993">
    <property type="term" value="C:protein-DNA complex"/>
    <property type="evidence" value="ECO:0007669"/>
    <property type="project" value="TreeGrafter"/>
</dbReference>
<dbReference type="InterPro" id="IPR051912">
    <property type="entry name" value="Alkylbase_DNA_Glycosylase/TA"/>
</dbReference>
<evidence type="ECO:0000256" key="3">
    <source>
        <dbReference type="ARBA" id="ARBA00012000"/>
    </source>
</evidence>
<reference evidence="7" key="2">
    <citation type="submission" date="2020-09" db="EMBL/GenBank/DDBJ databases">
        <authorList>
            <person name="Sun Q."/>
            <person name="Kim S."/>
        </authorList>
    </citation>
    <scope>NUCLEOTIDE SEQUENCE</scope>
    <source>
        <strain evidence="7">KCTC 32501</strain>
    </source>
</reference>
<dbReference type="Gene3D" id="1.10.1670.40">
    <property type="match status" value="1"/>
</dbReference>
<comment type="similarity">
    <text evidence="2">Belongs to the alkylbase DNA glycosidase AlkA family.</text>
</comment>
<protein>
    <recommendedName>
        <fullName evidence="3">DNA-3-methyladenine glycosylase II</fullName>
        <ecNumber evidence="3">3.2.2.21</ecNumber>
    </recommendedName>
</protein>
<feature type="domain" description="HhH-GPD" evidence="6">
    <location>
        <begin position="47"/>
        <end position="199"/>
    </location>
</feature>
<comment type="catalytic activity">
    <reaction evidence="1">
        <text>Hydrolysis of alkylated DNA, releasing 3-methyladenine, 3-methylguanine, 7-methylguanine and 7-methyladenine.</text>
        <dbReference type="EC" id="3.2.2.21"/>
    </reaction>
</comment>
<dbReference type="Pfam" id="PF00730">
    <property type="entry name" value="HhH-GPD"/>
    <property type="match status" value="1"/>
</dbReference>
<dbReference type="RefSeq" id="WP_189493304.1">
    <property type="nucleotide sequence ID" value="NZ_BMZG01000007.1"/>
</dbReference>
<keyword evidence="5" id="KW-0234">DNA repair</keyword>
<accession>A0A8J3FYN3</accession>
<dbReference type="SUPFAM" id="SSF48150">
    <property type="entry name" value="DNA-glycosylase"/>
    <property type="match status" value="1"/>
</dbReference>
<dbReference type="EC" id="3.2.2.21" evidence="3"/>